<dbReference type="EMBL" id="CADCXU010005418">
    <property type="protein sequence ID" value="CAA9997126.1"/>
    <property type="molecule type" value="Genomic_DNA"/>
</dbReference>
<reference evidence="2 3" key="1">
    <citation type="submission" date="2020-02" db="EMBL/GenBank/DDBJ databases">
        <authorList>
            <person name="Ferguson B K."/>
        </authorList>
    </citation>
    <scope>NUCLEOTIDE SEQUENCE [LARGE SCALE GENOMIC DNA]</scope>
</reference>
<evidence type="ECO:0000256" key="1">
    <source>
        <dbReference type="SAM" id="MobiDB-lite"/>
    </source>
</evidence>
<keyword evidence="3" id="KW-1185">Reference proteome</keyword>
<gene>
    <name evidence="2" type="ORF">NTEN_LOCUS3466</name>
</gene>
<organism evidence="2 3">
    <name type="scientific">Nesidiocoris tenuis</name>
    <dbReference type="NCBI Taxonomy" id="355587"/>
    <lineage>
        <taxon>Eukaryota</taxon>
        <taxon>Metazoa</taxon>
        <taxon>Ecdysozoa</taxon>
        <taxon>Arthropoda</taxon>
        <taxon>Hexapoda</taxon>
        <taxon>Insecta</taxon>
        <taxon>Pterygota</taxon>
        <taxon>Neoptera</taxon>
        <taxon>Paraneoptera</taxon>
        <taxon>Hemiptera</taxon>
        <taxon>Heteroptera</taxon>
        <taxon>Panheteroptera</taxon>
        <taxon>Cimicomorpha</taxon>
        <taxon>Miridae</taxon>
        <taxon>Dicyphina</taxon>
        <taxon>Nesidiocoris</taxon>
    </lineage>
</organism>
<feature type="region of interest" description="Disordered" evidence="1">
    <location>
        <begin position="1"/>
        <end position="33"/>
    </location>
</feature>
<accession>A0A6H5G5C1</accession>
<dbReference type="AlphaFoldDB" id="A0A6H5G5C1"/>
<proteinExistence type="predicted"/>
<sequence>MDCSAAEKDQGNEKPQGAGASAAENGEAEEKGCDGKKAAAEVKDFEYVDDFCGTAEEHRNSLYISMESRPLHLVCLIFLALCG</sequence>
<protein>
    <submittedName>
        <fullName evidence="2">Uncharacterized protein</fullName>
    </submittedName>
</protein>
<name>A0A6H5G5C1_9HEMI</name>
<dbReference type="Proteomes" id="UP000479000">
    <property type="component" value="Unassembled WGS sequence"/>
</dbReference>
<evidence type="ECO:0000313" key="2">
    <source>
        <dbReference type="EMBL" id="CAA9997126.1"/>
    </source>
</evidence>
<evidence type="ECO:0000313" key="3">
    <source>
        <dbReference type="Proteomes" id="UP000479000"/>
    </source>
</evidence>
<feature type="compositionally biased region" description="Basic and acidic residues" evidence="1">
    <location>
        <begin position="1"/>
        <end position="12"/>
    </location>
</feature>